<dbReference type="InterPro" id="IPR036397">
    <property type="entry name" value="RNaseH_sf"/>
</dbReference>
<dbReference type="Gene3D" id="3.30.420.10">
    <property type="entry name" value="Ribonuclease H-like superfamily/Ribonuclease H"/>
    <property type="match status" value="1"/>
</dbReference>
<dbReference type="EMBL" id="KN832301">
    <property type="protein sequence ID" value="KIN92916.1"/>
    <property type="molecule type" value="Genomic_DNA"/>
</dbReference>
<dbReference type="Proteomes" id="UP000054217">
    <property type="component" value="Unassembled WGS sequence"/>
</dbReference>
<evidence type="ECO:0000313" key="2">
    <source>
        <dbReference type="EMBL" id="KIN92916.1"/>
    </source>
</evidence>
<dbReference type="Pfam" id="PF03184">
    <property type="entry name" value="DDE_1"/>
    <property type="match status" value="1"/>
</dbReference>
<dbReference type="PANTHER" id="PTHR19303:SF74">
    <property type="entry name" value="POGO TRANSPOSABLE ELEMENT WITH KRAB DOMAIN"/>
    <property type="match status" value="1"/>
</dbReference>
<dbReference type="InterPro" id="IPR050863">
    <property type="entry name" value="CenT-Element_Derived"/>
</dbReference>
<keyword evidence="3" id="KW-1185">Reference proteome</keyword>
<dbReference type="GO" id="GO:0005634">
    <property type="term" value="C:nucleus"/>
    <property type="evidence" value="ECO:0007669"/>
    <property type="project" value="TreeGrafter"/>
</dbReference>
<name>A0A0C3J5F0_PISTI</name>
<reference evidence="2 3" key="1">
    <citation type="submission" date="2014-04" db="EMBL/GenBank/DDBJ databases">
        <authorList>
            <consortium name="DOE Joint Genome Institute"/>
            <person name="Kuo A."/>
            <person name="Kohler A."/>
            <person name="Costa M.D."/>
            <person name="Nagy L.G."/>
            <person name="Floudas D."/>
            <person name="Copeland A."/>
            <person name="Barry K.W."/>
            <person name="Cichocki N."/>
            <person name="Veneault-Fourrey C."/>
            <person name="LaButti K."/>
            <person name="Lindquist E.A."/>
            <person name="Lipzen A."/>
            <person name="Lundell T."/>
            <person name="Morin E."/>
            <person name="Murat C."/>
            <person name="Sun H."/>
            <person name="Tunlid A."/>
            <person name="Henrissat B."/>
            <person name="Grigoriev I.V."/>
            <person name="Hibbett D.S."/>
            <person name="Martin F."/>
            <person name="Nordberg H.P."/>
            <person name="Cantor M.N."/>
            <person name="Hua S.X."/>
        </authorList>
    </citation>
    <scope>NUCLEOTIDE SEQUENCE [LARGE SCALE GENOMIC DNA]</scope>
    <source>
        <strain evidence="2 3">Marx 270</strain>
    </source>
</reference>
<evidence type="ECO:0000313" key="3">
    <source>
        <dbReference type="Proteomes" id="UP000054217"/>
    </source>
</evidence>
<protein>
    <recommendedName>
        <fullName evidence="1">DDE-1 domain-containing protein</fullName>
    </recommendedName>
</protein>
<evidence type="ECO:0000259" key="1">
    <source>
        <dbReference type="Pfam" id="PF03184"/>
    </source>
</evidence>
<proteinExistence type="predicted"/>
<accession>A0A0C3J5F0</accession>
<organism evidence="2 3">
    <name type="scientific">Pisolithus tinctorius Marx 270</name>
    <dbReference type="NCBI Taxonomy" id="870435"/>
    <lineage>
        <taxon>Eukaryota</taxon>
        <taxon>Fungi</taxon>
        <taxon>Dikarya</taxon>
        <taxon>Basidiomycota</taxon>
        <taxon>Agaricomycotina</taxon>
        <taxon>Agaricomycetes</taxon>
        <taxon>Agaricomycetidae</taxon>
        <taxon>Boletales</taxon>
        <taxon>Sclerodermatineae</taxon>
        <taxon>Pisolithaceae</taxon>
        <taxon>Pisolithus</taxon>
    </lineage>
</organism>
<dbReference type="InterPro" id="IPR004875">
    <property type="entry name" value="DDE_SF_endonuclease_dom"/>
</dbReference>
<dbReference type="InParanoid" id="A0A0C3J5F0"/>
<sequence length="236" mass="26824">MCQKYPSVKWIDRFVQRHPEVALHHPSGIDPKRAQGFNYTIVKKHFEDLESLLKQHDILWENIKGGSLDLVTVIESVCADGTSLHPGFIFAGGVIDRESTEVDPDIVLATSENGWTSDYLCSEWFKQSFIPQVATRNQSGRPIVLIYDGHGSHVTSEMIETAIAHNILLFALPPHTTHRLQPLDVGIFGPMQKAWSKQCEEYSLRTGEGMQRCDVVEEYMKAWEKAFRESTILQAW</sequence>
<reference evidence="3" key="2">
    <citation type="submission" date="2015-01" db="EMBL/GenBank/DDBJ databases">
        <title>Evolutionary Origins and Diversification of the Mycorrhizal Mutualists.</title>
        <authorList>
            <consortium name="DOE Joint Genome Institute"/>
            <consortium name="Mycorrhizal Genomics Consortium"/>
            <person name="Kohler A."/>
            <person name="Kuo A."/>
            <person name="Nagy L.G."/>
            <person name="Floudas D."/>
            <person name="Copeland A."/>
            <person name="Barry K.W."/>
            <person name="Cichocki N."/>
            <person name="Veneault-Fourrey C."/>
            <person name="LaButti K."/>
            <person name="Lindquist E.A."/>
            <person name="Lipzen A."/>
            <person name="Lundell T."/>
            <person name="Morin E."/>
            <person name="Murat C."/>
            <person name="Riley R."/>
            <person name="Ohm R."/>
            <person name="Sun H."/>
            <person name="Tunlid A."/>
            <person name="Henrissat B."/>
            <person name="Grigoriev I.V."/>
            <person name="Hibbett D.S."/>
            <person name="Martin F."/>
        </authorList>
    </citation>
    <scope>NUCLEOTIDE SEQUENCE [LARGE SCALE GENOMIC DNA]</scope>
    <source>
        <strain evidence="3">Marx 270</strain>
    </source>
</reference>
<dbReference type="HOGENOM" id="CLU_013929_2_0_1"/>
<dbReference type="STRING" id="870435.A0A0C3J5F0"/>
<dbReference type="PANTHER" id="PTHR19303">
    <property type="entry name" value="TRANSPOSON"/>
    <property type="match status" value="1"/>
</dbReference>
<dbReference type="OrthoDB" id="3265672at2759"/>
<dbReference type="AlphaFoldDB" id="A0A0C3J5F0"/>
<feature type="domain" description="DDE-1" evidence="1">
    <location>
        <begin position="70"/>
        <end position="236"/>
    </location>
</feature>
<gene>
    <name evidence="2" type="ORF">M404DRAFT_17369</name>
</gene>
<dbReference type="GO" id="GO:0003677">
    <property type="term" value="F:DNA binding"/>
    <property type="evidence" value="ECO:0007669"/>
    <property type="project" value="TreeGrafter"/>
</dbReference>